<dbReference type="EMBL" id="JAOTJD010000010">
    <property type="protein sequence ID" value="MFD3263745.1"/>
    <property type="molecule type" value="Genomic_DNA"/>
</dbReference>
<gene>
    <name evidence="3" type="ORF">OCL97_07135</name>
</gene>
<feature type="chain" id="PRO_5045852048" evidence="1">
    <location>
        <begin position="23"/>
        <end position="337"/>
    </location>
</feature>
<sequence length="337" mass="36059">MKRTIFMTALIGCLLSAGMALGQEPGRPMLCPKPSYETIDMTTPTPVNAEFRPDMLAIARAGVNDTAPNKFFLHTFQWKPPQCCQILSATMTITLRANQPSASAAGSDSGNDSMGVMSNQVAFPGLNGPVYTTFPVAMNQTATRIALLNGLASKADGVILLSAKGEPTFVNDAATAILNSGDGLSLSQGAFLTRRPPETRRLQQLVQAALSGVKQHETPPGGRMLVTRPSGRRPYVVSVLASPPTERFLAGRPMGCVIHLQDLSTVRTPARDALQEVFGLTEREADFAIELVGCADLQRAADQAQMSVNTARNHLQSIFRKAGVKGQTELVQLLGRL</sequence>
<proteinExistence type="predicted"/>
<dbReference type="RefSeq" id="WP_377368887.1">
    <property type="nucleotide sequence ID" value="NZ_JAOTJD010000010.1"/>
</dbReference>
<feature type="domain" description="HTH luxR-type" evidence="2">
    <location>
        <begin position="277"/>
        <end position="334"/>
    </location>
</feature>
<reference evidence="3 4" key="1">
    <citation type="submission" date="2022-09" db="EMBL/GenBank/DDBJ databases">
        <title>New species of Phenylobacterium.</title>
        <authorList>
            <person name="Mieszkin S."/>
        </authorList>
    </citation>
    <scope>NUCLEOTIDE SEQUENCE [LARGE SCALE GENOMIC DNA]</scope>
    <source>
        <strain evidence="3 4">HK31-G</strain>
    </source>
</reference>
<dbReference type="SUPFAM" id="SSF46894">
    <property type="entry name" value="C-terminal effector domain of the bipartite response regulators"/>
    <property type="match status" value="1"/>
</dbReference>
<protein>
    <submittedName>
        <fullName evidence="3">Helix-turn-helix transcriptional regulator</fullName>
    </submittedName>
</protein>
<evidence type="ECO:0000313" key="4">
    <source>
        <dbReference type="Proteomes" id="UP001598130"/>
    </source>
</evidence>
<evidence type="ECO:0000259" key="2">
    <source>
        <dbReference type="SMART" id="SM00421"/>
    </source>
</evidence>
<evidence type="ECO:0000313" key="3">
    <source>
        <dbReference type="EMBL" id="MFD3263745.1"/>
    </source>
</evidence>
<keyword evidence="1" id="KW-0732">Signal</keyword>
<evidence type="ECO:0000256" key="1">
    <source>
        <dbReference type="SAM" id="SignalP"/>
    </source>
</evidence>
<accession>A0ABW6CL21</accession>
<dbReference type="SMART" id="SM00421">
    <property type="entry name" value="HTH_LUXR"/>
    <property type="match status" value="1"/>
</dbReference>
<organism evidence="3 4">
    <name type="scientific">Phenylobacterium ferrooxidans</name>
    <dbReference type="NCBI Taxonomy" id="2982689"/>
    <lineage>
        <taxon>Bacteria</taxon>
        <taxon>Pseudomonadati</taxon>
        <taxon>Pseudomonadota</taxon>
        <taxon>Alphaproteobacteria</taxon>
        <taxon>Caulobacterales</taxon>
        <taxon>Caulobacteraceae</taxon>
        <taxon>Phenylobacterium</taxon>
    </lineage>
</organism>
<comment type="caution">
    <text evidence="3">The sequence shown here is derived from an EMBL/GenBank/DDBJ whole genome shotgun (WGS) entry which is preliminary data.</text>
</comment>
<dbReference type="Proteomes" id="UP001598130">
    <property type="component" value="Unassembled WGS sequence"/>
</dbReference>
<dbReference type="InterPro" id="IPR036388">
    <property type="entry name" value="WH-like_DNA-bd_sf"/>
</dbReference>
<dbReference type="InterPro" id="IPR000792">
    <property type="entry name" value="Tscrpt_reg_LuxR_C"/>
</dbReference>
<dbReference type="InterPro" id="IPR016032">
    <property type="entry name" value="Sig_transdc_resp-reg_C-effctor"/>
</dbReference>
<feature type="signal peptide" evidence="1">
    <location>
        <begin position="1"/>
        <end position="22"/>
    </location>
</feature>
<name>A0ABW6CL21_9CAUL</name>
<keyword evidence="4" id="KW-1185">Reference proteome</keyword>
<dbReference type="Gene3D" id="1.10.10.10">
    <property type="entry name" value="Winged helix-like DNA-binding domain superfamily/Winged helix DNA-binding domain"/>
    <property type="match status" value="1"/>
</dbReference>